<gene>
    <name evidence="1" type="ORF">WG617_01930</name>
</gene>
<dbReference type="InterPro" id="IPR053392">
    <property type="entry name" value="Transposase_IS30-like"/>
</dbReference>
<dbReference type="RefSeq" id="WP_338822316.1">
    <property type="nucleotide sequence ID" value="NZ_CP148067.1"/>
</dbReference>
<organism evidence="1 2">
    <name type="scientific">Mycoplasmopsis felifaucium</name>
    <dbReference type="NCBI Taxonomy" id="35768"/>
    <lineage>
        <taxon>Bacteria</taxon>
        <taxon>Bacillati</taxon>
        <taxon>Mycoplasmatota</taxon>
        <taxon>Mycoplasmoidales</taxon>
        <taxon>Metamycoplasmataceae</taxon>
        <taxon>Mycoplasmopsis</taxon>
    </lineage>
</organism>
<evidence type="ECO:0000313" key="1">
    <source>
        <dbReference type="EMBL" id="WXL28773.1"/>
    </source>
</evidence>
<dbReference type="NCBIfam" id="NF033563">
    <property type="entry name" value="transpos_IS30"/>
    <property type="match status" value="1"/>
</dbReference>
<sequence length="424" mass="50979">MKFKSLNNVYCIETTVKHSYNSQIKYRSKHIHVYINDSEKDLEYANQIFYRNRFKVHFNHISITKAHKILNMMQLNYSISDISKILTISNKSIKKLIEDCTVETFYKQTKTKLFCHKCKEQVLIVKRLSLVQKARKLAYYGTNRNIFNSKKIIQKHQEVMIAWNKEVSHYNKFKNEKDFKIKAIKISAQTFLDNFETENWKPKLSTMYWILRKDFSRFSWDFLPYKSIGKYKTKNDHKLNDLKNILVKTLYFRPQSVDLRLGNNDYEMNTVIGNKSDKFCILTLQNRRSRYIYMAFVRRNSKDVKRGLLFIIKKYKLTIDTLTIDNGSENYLLDTIPQIKEIYHCNPYCSFEKGGIENAHRFIRRFIPKGTSMDKFTQSDMDIIQERINKIERYNIADWNYKNFKPSQLEKISNSFINMKRQFR</sequence>
<dbReference type="EMBL" id="CP148067">
    <property type="protein sequence ID" value="WXL28773.1"/>
    <property type="molecule type" value="Genomic_DNA"/>
</dbReference>
<dbReference type="SUPFAM" id="SSF53098">
    <property type="entry name" value="Ribonuclease H-like"/>
    <property type="match status" value="1"/>
</dbReference>
<dbReference type="Proteomes" id="UP001477443">
    <property type="component" value="Chromosome"/>
</dbReference>
<name>A0ABZ2RRN0_9BACT</name>
<reference evidence="1" key="1">
    <citation type="submission" date="2024-03" db="EMBL/GenBank/DDBJ databases">
        <title>Complete genome sequence of Mycoplasma felifaucium Z921 isolated from the trachea of a cheetah.</title>
        <authorList>
            <person name="Spergser J."/>
        </authorList>
    </citation>
    <scope>NUCLEOTIDE SEQUENCE [LARGE SCALE GENOMIC DNA]</scope>
    <source>
        <strain evidence="1">Z921</strain>
    </source>
</reference>
<dbReference type="Gene3D" id="1.10.10.60">
    <property type="entry name" value="Homeodomain-like"/>
    <property type="match status" value="1"/>
</dbReference>
<dbReference type="PANTHER" id="PTHR10948:SF23">
    <property type="entry name" value="TRANSPOSASE INSI FOR INSERTION SEQUENCE ELEMENT IS30A-RELATED"/>
    <property type="match status" value="1"/>
</dbReference>
<dbReference type="InterPro" id="IPR051917">
    <property type="entry name" value="Transposase-Integrase"/>
</dbReference>
<protein>
    <submittedName>
        <fullName evidence="1">IS30 family transposase</fullName>
    </submittedName>
</protein>
<accession>A0ABZ2RRN0</accession>
<dbReference type="PANTHER" id="PTHR10948">
    <property type="entry name" value="TRANSPOSASE"/>
    <property type="match status" value="1"/>
</dbReference>
<keyword evidence="2" id="KW-1185">Reference proteome</keyword>
<evidence type="ECO:0000313" key="2">
    <source>
        <dbReference type="Proteomes" id="UP001477443"/>
    </source>
</evidence>
<proteinExistence type="predicted"/>
<dbReference type="InterPro" id="IPR012337">
    <property type="entry name" value="RNaseH-like_sf"/>
</dbReference>